<keyword evidence="2" id="KW-1185">Reference proteome</keyword>
<evidence type="ECO:0008006" key="3">
    <source>
        <dbReference type="Google" id="ProtNLM"/>
    </source>
</evidence>
<dbReference type="GeneID" id="81375527"/>
<accession>A0A9W9VGR8</accession>
<gene>
    <name evidence="1" type="ORF">N7509_011910</name>
</gene>
<protein>
    <recommendedName>
        <fullName evidence="3">HNH nuclease domain-containing protein</fullName>
    </recommendedName>
</protein>
<organism evidence="1 2">
    <name type="scientific">Penicillium cosmopolitanum</name>
    <dbReference type="NCBI Taxonomy" id="1131564"/>
    <lineage>
        <taxon>Eukaryota</taxon>
        <taxon>Fungi</taxon>
        <taxon>Dikarya</taxon>
        <taxon>Ascomycota</taxon>
        <taxon>Pezizomycotina</taxon>
        <taxon>Eurotiomycetes</taxon>
        <taxon>Eurotiomycetidae</taxon>
        <taxon>Eurotiales</taxon>
        <taxon>Aspergillaceae</taxon>
        <taxon>Penicillium</taxon>
    </lineage>
</organism>
<proteinExistence type="predicted"/>
<comment type="caution">
    <text evidence="1">The sequence shown here is derived from an EMBL/GenBank/DDBJ whole genome shotgun (WGS) entry which is preliminary data.</text>
</comment>
<dbReference type="OrthoDB" id="5416097at2759"/>
<dbReference type="RefSeq" id="XP_056482577.1">
    <property type="nucleotide sequence ID" value="XM_056636547.1"/>
</dbReference>
<evidence type="ECO:0000313" key="1">
    <source>
        <dbReference type="EMBL" id="KAJ5378791.1"/>
    </source>
</evidence>
<reference evidence="1" key="1">
    <citation type="submission" date="2022-12" db="EMBL/GenBank/DDBJ databases">
        <authorList>
            <person name="Petersen C."/>
        </authorList>
    </citation>
    <scope>NUCLEOTIDE SEQUENCE</scope>
    <source>
        <strain evidence="1">IBT 29677</strain>
    </source>
</reference>
<evidence type="ECO:0000313" key="2">
    <source>
        <dbReference type="Proteomes" id="UP001147747"/>
    </source>
</evidence>
<sequence length="348" mass="39362">MTGDSSNTEIPERITLLRDLAKAMGKEKISTSLWASLQVCDLSKLESLIELVCHSPNSTIDFLNTCPNLPKRWLEDRSVLQSIASGASSTSRDSLSKCMRIVARKRDGHRCVLTGTAKVYQPVWIFPEILARPAFDFDVHSLGLWRFIDLFWDPARVQRWRNAVFHNPDNAPNATSGCSSLICLRSDLAYAFSVGMFALRPVRVSLDKRELEVEFNWLPREKHRFKDVVGIHKQALSYQNLESVEGLRFCAMGSNEPVKSGHRFRLTTDDPVKRPLPDFDLLDMAWHLSQIVAMSSAIELVCHEPEISRVQSDDDKTVKDASPSRRTLSNFDTTQRVAEWLASGTGER</sequence>
<dbReference type="AlphaFoldDB" id="A0A9W9VGR8"/>
<name>A0A9W9VGR8_9EURO</name>
<dbReference type="EMBL" id="JAPZBU010000011">
    <property type="protein sequence ID" value="KAJ5378791.1"/>
    <property type="molecule type" value="Genomic_DNA"/>
</dbReference>
<dbReference type="Proteomes" id="UP001147747">
    <property type="component" value="Unassembled WGS sequence"/>
</dbReference>
<reference evidence="1" key="2">
    <citation type="journal article" date="2023" name="IMA Fungus">
        <title>Comparative genomic study of the Penicillium genus elucidates a diverse pangenome and 15 lateral gene transfer events.</title>
        <authorList>
            <person name="Petersen C."/>
            <person name="Sorensen T."/>
            <person name="Nielsen M.R."/>
            <person name="Sondergaard T.E."/>
            <person name="Sorensen J.L."/>
            <person name="Fitzpatrick D.A."/>
            <person name="Frisvad J.C."/>
            <person name="Nielsen K.L."/>
        </authorList>
    </citation>
    <scope>NUCLEOTIDE SEQUENCE</scope>
    <source>
        <strain evidence="1">IBT 29677</strain>
    </source>
</reference>